<organism evidence="1 2">
    <name type="scientific">Saccharibacillus sacchari</name>
    <dbReference type="NCBI Taxonomy" id="456493"/>
    <lineage>
        <taxon>Bacteria</taxon>
        <taxon>Bacillati</taxon>
        <taxon>Bacillota</taxon>
        <taxon>Bacilli</taxon>
        <taxon>Bacillales</taxon>
        <taxon>Paenibacillaceae</taxon>
        <taxon>Saccharibacillus</taxon>
    </lineage>
</organism>
<dbReference type="Proteomes" id="UP001380953">
    <property type="component" value="Unassembled WGS sequence"/>
</dbReference>
<proteinExistence type="predicted"/>
<evidence type="ECO:0000313" key="2">
    <source>
        <dbReference type="Proteomes" id="UP001380953"/>
    </source>
</evidence>
<keyword evidence="2" id="KW-1185">Reference proteome</keyword>
<dbReference type="EMBL" id="JBBKAR010000045">
    <property type="protein sequence ID" value="MEJ8305658.1"/>
    <property type="molecule type" value="Genomic_DNA"/>
</dbReference>
<reference evidence="1" key="1">
    <citation type="submission" date="2024-03" db="EMBL/GenBank/DDBJ databases">
        <title>Whole genome sequecning of epiphytes from Marcgravia umbellata leaves.</title>
        <authorList>
            <person name="Kumar G."/>
            <person name="Savka M.A."/>
        </authorList>
    </citation>
    <scope>NUCLEOTIDE SEQUENCE</scope>
    <source>
        <strain evidence="1">RIT_BL5</strain>
    </source>
</reference>
<protein>
    <submittedName>
        <fullName evidence="1">EcsC family protein</fullName>
    </submittedName>
</protein>
<gene>
    <name evidence="1" type="ORF">WKI47_17250</name>
</gene>
<evidence type="ECO:0000313" key="1">
    <source>
        <dbReference type="EMBL" id="MEJ8305658.1"/>
    </source>
</evidence>
<sequence>MANESNDDRRGNEAENEIRNDINTDIQTETAQTVPDTEPQLRAALKDVEKWMKSQRKLPIWDRLASIPFKLLDKVTPKFIHEKIGGLLDELGNYVQNGGKYLIARRHVVGVLEKAATRKNVPLSGPYPLAVMDEAASRLAGESRNLATAQGATTGVGGIFTLAADIPAVLGLSLKVIQEIGLCYGYDANDKSERVFAVKVLQFASSDIVGKQAVLAELNLKAGEDGNLPPSVTAMSKIQGWREVMTTYRDSWGWKKLLQAVPVAGIVFGAFANRQTLDGVSEAAHMLYRKRRILERLDALEQGAN</sequence>
<comment type="caution">
    <text evidence="1">The sequence shown here is derived from an EMBL/GenBank/DDBJ whole genome shotgun (WGS) entry which is preliminary data.</text>
</comment>
<accession>A0ACC6PFT7</accession>
<name>A0ACC6PFT7_9BACL</name>